<evidence type="ECO:0000313" key="3">
    <source>
        <dbReference type="Proteomes" id="UP001056384"/>
    </source>
</evidence>
<evidence type="ECO:0000313" key="2">
    <source>
        <dbReference type="EMBL" id="USW53019.1"/>
    </source>
</evidence>
<gene>
    <name evidence="2" type="ORF">Slin15195_G063380</name>
</gene>
<evidence type="ECO:0000256" key="1">
    <source>
        <dbReference type="SAM" id="MobiDB-lite"/>
    </source>
</evidence>
<dbReference type="AlphaFoldDB" id="A0A9Q9AR50"/>
<protein>
    <submittedName>
        <fullName evidence="2">Uncharacterized protein</fullName>
    </submittedName>
</protein>
<feature type="compositionally biased region" description="Polar residues" evidence="1">
    <location>
        <begin position="228"/>
        <end position="242"/>
    </location>
</feature>
<dbReference type="EMBL" id="CP099422">
    <property type="protein sequence ID" value="USW53019.1"/>
    <property type="molecule type" value="Genomic_DNA"/>
</dbReference>
<keyword evidence="3" id="KW-1185">Reference proteome</keyword>
<feature type="region of interest" description="Disordered" evidence="1">
    <location>
        <begin position="174"/>
        <end position="251"/>
    </location>
</feature>
<feature type="compositionally biased region" description="Polar residues" evidence="1">
    <location>
        <begin position="66"/>
        <end position="77"/>
    </location>
</feature>
<proteinExistence type="predicted"/>
<feature type="region of interest" description="Disordered" evidence="1">
    <location>
        <begin position="66"/>
        <end position="102"/>
    </location>
</feature>
<dbReference type="Proteomes" id="UP001056384">
    <property type="component" value="Chromosome 5"/>
</dbReference>
<feature type="compositionally biased region" description="Polar residues" evidence="1">
    <location>
        <begin position="197"/>
        <end position="210"/>
    </location>
</feature>
<reference evidence="2" key="1">
    <citation type="submission" date="2022-06" db="EMBL/GenBank/DDBJ databases">
        <title>Complete genome sequences of two strains of the flax pathogen Septoria linicola.</title>
        <authorList>
            <person name="Lapalu N."/>
            <person name="Simon A."/>
            <person name="Demenou B."/>
            <person name="Paumier D."/>
            <person name="Guillot M.-P."/>
            <person name="Gout L."/>
            <person name="Valade R."/>
        </authorList>
    </citation>
    <scope>NUCLEOTIDE SEQUENCE</scope>
    <source>
        <strain evidence="2">SE15195</strain>
    </source>
</reference>
<sequence length="251" mass="27138">MTTRDPKQDLLPHVTFPIPDLKAIPKPGTLCREERLKTIIANLDQHHQATRSNIIEAGKQNLAQALESQHAKNTTNSEDADSDMDIDPPPPHTPPPDPAGMALMFANLNTPYHESMGDPVSTGRIPPDPSIKQSTPPLEIQHAKETLDNLALYDGIALPARQFYSDALDRLNGPTPSVDPRRMSSGSGSAFAKPSPWESTSRPGSSSRAVSGTFGASADPRLAGRSGSGSWTKQSPMQSPVERTTDPRLRR</sequence>
<feature type="compositionally biased region" description="Pro residues" evidence="1">
    <location>
        <begin position="87"/>
        <end position="98"/>
    </location>
</feature>
<organism evidence="2 3">
    <name type="scientific">Septoria linicola</name>
    <dbReference type="NCBI Taxonomy" id="215465"/>
    <lineage>
        <taxon>Eukaryota</taxon>
        <taxon>Fungi</taxon>
        <taxon>Dikarya</taxon>
        <taxon>Ascomycota</taxon>
        <taxon>Pezizomycotina</taxon>
        <taxon>Dothideomycetes</taxon>
        <taxon>Dothideomycetidae</taxon>
        <taxon>Mycosphaerellales</taxon>
        <taxon>Mycosphaerellaceae</taxon>
        <taxon>Septoria</taxon>
    </lineage>
</organism>
<name>A0A9Q9AR50_9PEZI</name>
<accession>A0A9Q9AR50</accession>
<dbReference type="OrthoDB" id="5420940at2759"/>